<evidence type="ECO:0000313" key="2">
    <source>
        <dbReference type="WBParaSite" id="maker-unitig_25783-snap-gene-0.2-mRNA-1"/>
    </source>
</evidence>
<evidence type="ECO:0000313" key="1">
    <source>
        <dbReference type="Proteomes" id="UP000095280"/>
    </source>
</evidence>
<accession>A0A1I8FA38</accession>
<proteinExistence type="predicted"/>
<organism evidence="1 2">
    <name type="scientific">Macrostomum lignano</name>
    <dbReference type="NCBI Taxonomy" id="282301"/>
    <lineage>
        <taxon>Eukaryota</taxon>
        <taxon>Metazoa</taxon>
        <taxon>Spiralia</taxon>
        <taxon>Lophotrochozoa</taxon>
        <taxon>Platyhelminthes</taxon>
        <taxon>Rhabditophora</taxon>
        <taxon>Macrostomorpha</taxon>
        <taxon>Macrostomida</taxon>
        <taxon>Macrostomidae</taxon>
        <taxon>Macrostomum</taxon>
    </lineage>
</organism>
<dbReference type="AlphaFoldDB" id="A0A1I8FA38"/>
<reference evidence="2" key="1">
    <citation type="submission" date="2016-11" db="UniProtKB">
        <authorList>
            <consortium name="WormBaseParasite"/>
        </authorList>
    </citation>
    <scope>IDENTIFICATION</scope>
</reference>
<name>A0A1I8FA38_9PLAT</name>
<keyword evidence="1" id="KW-1185">Reference proteome</keyword>
<protein>
    <submittedName>
        <fullName evidence="2">RPAP1_C domain-containing protein</fullName>
    </submittedName>
</protein>
<dbReference type="WBParaSite" id="maker-unitig_25783-snap-gene-0.2-mRNA-1">
    <property type="protein sequence ID" value="maker-unitig_25783-snap-gene-0.2-mRNA-1"/>
    <property type="gene ID" value="maker-unitig_25783-snap-gene-0.2"/>
</dbReference>
<dbReference type="Proteomes" id="UP000095280">
    <property type="component" value="Unplaced"/>
</dbReference>
<sequence length="197" mass="22046">ESRLVIHRKKFDQSIRDDEIHRAVPDDAGHSYRAHGVNNQAIPAFAARRPTGTTNSASSTDNVHLIRRRWRAPDRLQRKGQRELSISELPPEILAGMSTLSAPDPLFKTTLMMRIGSWTNGAVSQMQKRCCSKLAGPSEALLMPQRPTADPGCSAAHAQRRMLEEQHLQMMQLEELMSFLPFPRVAPNQAQSGVDRC</sequence>